<keyword evidence="3" id="KW-1185">Reference proteome</keyword>
<feature type="signal peptide" evidence="1">
    <location>
        <begin position="1"/>
        <end position="20"/>
    </location>
</feature>
<comment type="caution">
    <text evidence="2">The sequence shown here is derived from an EMBL/GenBank/DDBJ whole genome shotgun (WGS) entry which is preliminary data.</text>
</comment>
<gene>
    <name evidence="2" type="ORF">CVM52_04395</name>
</gene>
<accession>A0A2M8J520</accession>
<evidence type="ECO:0000313" key="2">
    <source>
        <dbReference type="EMBL" id="PJE37876.1"/>
    </source>
</evidence>
<dbReference type="Pfam" id="PF16156">
    <property type="entry name" value="DUF4864"/>
    <property type="match status" value="1"/>
</dbReference>
<organism evidence="2 3">
    <name type="scientific">Pseudooceanicola lipolyticus</name>
    <dbReference type="NCBI Taxonomy" id="2029104"/>
    <lineage>
        <taxon>Bacteria</taxon>
        <taxon>Pseudomonadati</taxon>
        <taxon>Pseudomonadota</taxon>
        <taxon>Alphaproteobacteria</taxon>
        <taxon>Rhodobacterales</taxon>
        <taxon>Paracoccaceae</taxon>
        <taxon>Pseudooceanicola</taxon>
    </lineage>
</organism>
<dbReference type="RefSeq" id="WP_100161393.1">
    <property type="nucleotide sequence ID" value="NZ_PGTB01000007.1"/>
</dbReference>
<proteinExistence type="predicted"/>
<name>A0A2M8J520_9RHOB</name>
<evidence type="ECO:0000313" key="3">
    <source>
        <dbReference type="Proteomes" id="UP000231553"/>
    </source>
</evidence>
<dbReference type="EMBL" id="PGTB01000007">
    <property type="protein sequence ID" value="PJE37876.1"/>
    <property type="molecule type" value="Genomic_DNA"/>
</dbReference>
<dbReference type="OrthoDB" id="9130422at2"/>
<dbReference type="AlphaFoldDB" id="A0A2M8J520"/>
<evidence type="ECO:0000256" key="1">
    <source>
        <dbReference type="SAM" id="SignalP"/>
    </source>
</evidence>
<dbReference type="InterPro" id="IPR032347">
    <property type="entry name" value="DUF4864"/>
</dbReference>
<protein>
    <submittedName>
        <fullName evidence="2">DUF4864 domain-containing protein</fullName>
    </submittedName>
</protein>
<dbReference type="Proteomes" id="UP000231553">
    <property type="component" value="Unassembled WGS sequence"/>
</dbReference>
<feature type="chain" id="PRO_5014883106" evidence="1">
    <location>
        <begin position="21"/>
        <end position="133"/>
    </location>
</feature>
<sequence>MRTLLIAWLLILGLAAPVAAQNAEIEATIGAQMEAFKADDVDRAFSYASPTIRGIFRTPQNFGAMVRNGYPMVWRPSDVQFLELREIDGALWQTVQVTDAQGRVHYLGYQMIETESGWKINAVTPLQPPAVSA</sequence>
<keyword evidence="1" id="KW-0732">Signal</keyword>
<reference evidence="2 3" key="1">
    <citation type="journal article" date="2018" name="Int. J. Syst. Evol. Microbiol.">
        <title>Pseudooceanicola lipolyticus sp. nov., a marine alphaproteobacterium, reclassification of Oceanicola flagellatus as Pseudooceanicola flagellatus comb. nov. and emended description of the genus Pseudooceanicola.</title>
        <authorList>
            <person name="Huang M.-M."/>
            <person name="Guo L.-L."/>
            <person name="Wu Y.-H."/>
            <person name="Lai Q.-L."/>
            <person name="Shao Z.-Z."/>
            <person name="Wang C.-S."/>
            <person name="Wu M."/>
            <person name="Xu X.-W."/>
        </authorList>
    </citation>
    <scope>NUCLEOTIDE SEQUENCE [LARGE SCALE GENOMIC DNA]</scope>
    <source>
        <strain evidence="2 3">157</strain>
    </source>
</reference>